<evidence type="ECO:0000256" key="1">
    <source>
        <dbReference type="SAM" id="SignalP"/>
    </source>
</evidence>
<evidence type="ECO:0000259" key="2">
    <source>
        <dbReference type="Pfam" id="PF13088"/>
    </source>
</evidence>
<dbReference type="PANTHER" id="PTHR43752">
    <property type="entry name" value="BNR/ASP-BOX REPEAT FAMILY PROTEIN"/>
    <property type="match status" value="1"/>
</dbReference>
<keyword evidence="1" id="KW-0732">Signal</keyword>
<name>A0ABT8R7X3_9BACT</name>
<evidence type="ECO:0000313" key="4">
    <source>
        <dbReference type="Proteomes" id="UP001168528"/>
    </source>
</evidence>
<feature type="chain" id="PRO_5046825905" evidence="1">
    <location>
        <begin position="23"/>
        <end position="402"/>
    </location>
</feature>
<protein>
    <submittedName>
        <fullName evidence="3">Sialidase family protein</fullName>
        <ecNumber evidence="3">3.2.1.-</ecNumber>
    </submittedName>
</protein>
<keyword evidence="4" id="KW-1185">Reference proteome</keyword>
<reference evidence="3" key="1">
    <citation type="submission" date="2023-07" db="EMBL/GenBank/DDBJ databases">
        <title>The genome sequence of Rhodocytophaga aerolata KACC 12507.</title>
        <authorList>
            <person name="Zhang X."/>
        </authorList>
    </citation>
    <scope>NUCLEOTIDE SEQUENCE</scope>
    <source>
        <strain evidence="3">KACC 12507</strain>
    </source>
</reference>
<dbReference type="InterPro" id="IPR011040">
    <property type="entry name" value="Sialidase"/>
</dbReference>
<dbReference type="CDD" id="cd15482">
    <property type="entry name" value="Sialidase_non-viral"/>
    <property type="match status" value="1"/>
</dbReference>
<dbReference type="EC" id="3.2.1.-" evidence="3"/>
<sequence length="402" mass="43581">MKPLALLSFLLLLTLGSGFRSTNIEVSDAQTITQAHAPYLSTDHQGNLVMNWVQGEKEEEGMVAFSISKDGGQTFGQTITIPATKGASDAHGEGAPKVAFKKDGTIFVLFRVDEPTDENFYTGDVYAVISTDGGKTWTNRKPILKSNGRSRGFFDVKALADGEIGVVWLEGKATTDTVSVGSSLKFARTNKQNQFTKETIISESVCQCCKTKLYTDQSKGIHVIFRKIFDDGSRDIAHAFSADNGQHFSAARNINPDKWKINGCPHVGPDMTATAKGLHFVWFTMGGKGGIHTTSSADNGRTFSAASTISGPKASHPQLTGLPDGTLAVVWDESVEKEGKPMKKIGLQTITSTGKKETIYLPEQTHVVHPVVTSTGDHTLFMAYTQKDELGKKIVYQQVAIK</sequence>
<evidence type="ECO:0000313" key="3">
    <source>
        <dbReference type="EMBL" id="MDO1448203.1"/>
    </source>
</evidence>
<dbReference type="Proteomes" id="UP001168528">
    <property type="component" value="Unassembled WGS sequence"/>
</dbReference>
<gene>
    <name evidence="3" type="ORF">Q0590_18155</name>
</gene>
<accession>A0ABT8R7X3</accession>
<feature type="signal peptide" evidence="1">
    <location>
        <begin position="1"/>
        <end position="22"/>
    </location>
</feature>
<proteinExistence type="predicted"/>
<feature type="domain" description="Sialidase" evidence="2">
    <location>
        <begin position="46"/>
        <end position="255"/>
    </location>
</feature>
<dbReference type="EMBL" id="JAUKPO010000010">
    <property type="protein sequence ID" value="MDO1448203.1"/>
    <property type="molecule type" value="Genomic_DNA"/>
</dbReference>
<dbReference type="Pfam" id="PF13088">
    <property type="entry name" value="BNR_2"/>
    <property type="match status" value="1"/>
</dbReference>
<dbReference type="InterPro" id="IPR036278">
    <property type="entry name" value="Sialidase_sf"/>
</dbReference>
<keyword evidence="3" id="KW-0378">Hydrolase</keyword>
<dbReference type="Gene3D" id="2.120.10.10">
    <property type="match status" value="2"/>
</dbReference>
<dbReference type="GO" id="GO:0016798">
    <property type="term" value="F:hydrolase activity, acting on glycosyl bonds"/>
    <property type="evidence" value="ECO:0007669"/>
    <property type="project" value="UniProtKB-KW"/>
</dbReference>
<keyword evidence="3" id="KW-0326">Glycosidase</keyword>
<comment type="caution">
    <text evidence="3">The sequence shown here is derived from an EMBL/GenBank/DDBJ whole genome shotgun (WGS) entry which is preliminary data.</text>
</comment>
<dbReference type="PANTHER" id="PTHR43752:SF2">
    <property type="entry name" value="BNR_ASP-BOX REPEAT FAMILY PROTEIN"/>
    <property type="match status" value="1"/>
</dbReference>
<organism evidence="3 4">
    <name type="scientific">Rhodocytophaga aerolata</name>
    <dbReference type="NCBI Taxonomy" id="455078"/>
    <lineage>
        <taxon>Bacteria</taxon>
        <taxon>Pseudomonadati</taxon>
        <taxon>Bacteroidota</taxon>
        <taxon>Cytophagia</taxon>
        <taxon>Cytophagales</taxon>
        <taxon>Rhodocytophagaceae</taxon>
        <taxon>Rhodocytophaga</taxon>
    </lineage>
</organism>
<dbReference type="SUPFAM" id="SSF50939">
    <property type="entry name" value="Sialidases"/>
    <property type="match status" value="1"/>
</dbReference>
<dbReference type="RefSeq" id="WP_302039004.1">
    <property type="nucleotide sequence ID" value="NZ_JAUKPO010000010.1"/>
</dbReference>